<reference evidence="1 2" key="1">
    <citation type="submission" date="2015-06" db="EMBL/GenBank/DDBJ databases">
        <title>Complete genome sequence of Bacillus cereus phage PBC2.</title>
        <authorList>
            <person name="Kong M."/>
            <person name="Ryu S."/>
        </authorList>
    </citation>
    <scope>NUCLEOTIDE SEQUENCE [LARGE SCALE GENOMIC DNA]</scope>
</reference>
<name>A0A218KBQ7_9CAUD</name>
<keyword evidence="2" id="KW-1185">Reference proteome</keyword>
<protein>
    <submittedName>
        <fullName evidence="1">Uncharacterized protein</fullName>
    </submittedName>
</protein>
<evidence type="ECO:0000313" key="1">
    <source>
        <dbReference type="EMBL" id="AKQ08325.1"/>
    </source>
</evidence>
<accession>A0A218KBQ7</accession>
<dbReference type="EMBL" id="KT070867">
    <property type="protein sequence ID" value="AKQ08325.1"/>
    <property type="molecule type" value="Genomic_DNA"/>
</dbReference>
<proteinExistence type="predicted"/>
<dbReference type="Proteomes" id="UP000223102">
    <property type="component" value="Segment"/>
</dbReference>
<gene>
    <name evidence="1" type="ORF">PBC2_010</name>
</gene>
<sequence>MNKFDNILNVGEWSKEELKQAISYYKVQMNDSRNDNQEMRWLKRSIQKCESLLNPPSEWESLFN</sequence>
<evidence type="ECO:0000313" key="2">
    <source>
        <dbReference type="Proteomes" id="UP000223102"/>
    </source>
</evidence>
<organism evidence="1 2">
    <name type="scientific">Bacillus phage PBC2</name>
    <dbReference type="NCBI Taxonomy" id="1675029"/>
    <lineage>
        <taxon>Viruses</taxon>
        <taxon>Duplodnaviria</taxon>
        <taxon>Heunggongvirae</taxon>
        <taxon>Uroviricota</taxon>
        <taxon>Caudoviricetes</taxon>
        <taxon>Andregratiavirinae</taxon>
        <taxon>Haetaevirus</taxon>
        <taxon>Haetaevirus PBC2</taxon>
    </lineage>
</organism>